<proteinExistence type="predicted"/>
<dbReference type="Pfam" id="PF13923">
    <property type="entry name" value="zf-C3HC4_2"/>
    <property type="match status" value="1"/>
</dbReference>
<name>A0A7S4IK49_9EUKA</name>
<keyword evidence="2 4" id="KW-0863">Zinc-finger</keyword>
<dbReference type="PANTHER" id="PTHR23327">
    <property type="entry name" value="RING FINGER PROTEIN 127"/>
    <property type="match status" value="1"/>
</dbReference>
<evidence type="ECO:0000256" key="2">
    <source>
        <dbReference type="ARBA" id="ARBA00022771"/>
    </source>
</evidence>
<feature type="domain" description="RING-type" evidence="5">
    <location>
        <begin position="7"/>
        <end position="45"/>
    </location>
</feature>
<dbReference type="SUPFAM" id="SSF57850">
    <property type="entry name" value="RING/U-box"/>
    <property type="match status" value="1"/>
</dbReference>
<dbReference type="PROSITE" id="PS00518">
    <property type="entry name" value="ZF_RING_1"/>
    <property type="match status" value="1"/>
</dbReference>
<dbReference type="InterPro" id="IPR017907">
    <property type="entry name" value="Znf_RING_CS"/>
</dbReference>
<organism evidence="6">
    <name type="scientific">Vannella robusta</name>
    <dbReference type="NCBI Taxonomy" id="1487602"/>
    <lineage>
        <taxon>Eukaryota</taxon>
        <taxon>Amoebozoa</taxon>
        <taxon>Discosea</taxon>
        <taxon>Flabellinia</taxon>
        <taxon>Vannellidae</taxon>
        <taxon>Vannella</taxon>
    </lineage>
</organism>
<protein>
    <recommendedName>
        <fullName evidence="5">RING-type domain-containing protein</fullName>
    </recommendedName>
</protein>
<dbReference type="InterPro" id="IPR013083">
    <property type="entry name" value="Znf_RING/FYVE/PHD"/>
</dbReference>
<dbReference type="GO" id="GO:0008270">
    <property type="term" value="F:zinc ion binding"/>
    <property type="evidence" value="ECO:0007669"/>
    <property type="project" value="UniProtKB-KW"/>
</dbReference>
<evidence type="ECO:0000259" key="5">
    <source>
        <dbReference type="PROSITE" id="PS50089"/>
    </source>
</evidence>
<dbReference type="AlphaFoldDB" id="A0A7S4IK49"/>
<accession>A0A7S4IK49</accession>
<keyword evidence="3" id="KW-0862">Zinc</keyword>
<dbReference type="EMBL" id="HBKP01019197">
    <property type="protein sequence ID" value="CAE2231896.1"/>
    <property type="molecule type" value="Transcribed_RNA"/>
</dbReference>
<dbReference type="PROSITE" id="PS50089">
    <property type="entry name" value="ZF_RING_2"/>
    <property type="match status" value="1"/>
</dbReference>
<dbReference type="SMART" id="SM00184">
    <property type="entry name" value="RING"/>
    <property type="match status" value="1"/>
</dbReference>
<evidence type="ECO:0000256" key="1">
    <source>
        <dbReference type="ARBA" id="ARBA00022723"/>
    </source>
</evidence>
<dbReference type="InterPro" id="IPR001841">
    <property type="entry name" value="Znf_RING"/>
</dbReference>
<evidence type="ECO:0000313" key="6">
    <source>
        <dbReference type="EMBL" id="CAE2231896.1"/>
    </source>
</evidence>
<gene>
    <name evidence="6" type="ORF">VSP0166_LOCUS13606</name>
</gene>
<keyword evidence="1" id="KW-0479">Metal-binding</keyword>
<evidence type="ECO:0000256" key="4">
    <source>
        <dbReference type="PROSITE-ProRule" id="PRU00175"/>
    </source>
</evidence>
<dbReference type="Gene3D" id="3.30.40.10">
    <property type="entry name" value="Zinc/RING finger domain, C3HC4 (zinc finger)"/>
    <property type="match status" value="1"/>
</dbReference>
<reference evidence="6" key="1">
    <citation type="submission" date="2021-01" db="EMBL/GenBank/DDBJ databases">
        <authorList>
            <person name="Corre E."/>
            <person name="Pelletier E."/>
            <person name="Niang G."/>
            <person name="Scheremetjew M."/>
            <person name="Finn R."/>
            <person name="Kale V."/>
            <person name="Holt S."/>
            <person name="Cochrane G."/>
            <person name="Meng A."/>
            <person name="Brown T."/>
            <person name="Cohen L."/>
        </authorList>
    </citation>
    <scope>NUCLEOTIDE SEQUENCE</scope>
    <source>
        <strain evidence="6">DIVA3 518/3/11/1/6</strain>
    </source>
</reference>
<evidence type="ECO:0000256" key="3">
    <source>
        <dbReference type="ARBA" id="ARBA00022833"/>
    </source>
</evidence>
<sequence>MGDLLQCSLCMEIFCSPVTTPCGHSFCIACIGRSFEYTRCCPLCRAPMLVKPQAITVSLEKRVQAEFSSIYSTLLDKKKGTRGPLCILMSSLPSLLERDRELIITITESRYLSMFQRLFMSNTRNFCTVFYDESNQKPKIHTQAREVEILHKRVTNEAVELRVLTLGRLEILSCSIIDQKYWEASTVRDIAEP</sequence>